<sequence length="263" mass="27893">MPDFNLKNLKLPTDKKTLTYFVISALTLLLLLITLIYTAATSGSTPPPIEPVNPLAGNSSANSDSKQPATTGQSSAPANTEGSKTTTSSTSGTAQSAKESSGPAGLKNIIIEAVLAATESNNGESINTFTVNKAIEETGLVAIVTEVAVAKINETDMETLGHKGNQGLIDISLNLENKGSEAVSIKPEEIKFTVNGKEYPLAKTATLKNMTIEKGQKVENTELTFVMPELENADAVKEISFNWQTTTGKTTKDYNVLLVLKKS</sequence>
<dbReference type="Proteomes" id="UP000674938">
    <property type="component" value="Unassembled WGS sequence"/>
</dbReference>
<evidence type="ECO:0008006" key="5">
    <source>
        <dbReference type="Google" id="ProtNLM"/>
    </source>
</evidence>
<dbReference type="RefSeq" id="WP_209532752.1">
    <property type="nucleotide sequence ID" value="NZ_JAEEGA010000026.1"/>
</dbReference>
<keyword evidence="2" id="KW-0812">Transmembrane</keyword>
<comment type="caution">
    <text evidence="3">The sequence shown here is derived from an EMBL/GenBank/DDBJ whole genome shotgun (WGS) entry which is preliminary data.</text>
</comment>
<evidence type="ECO:0000256" key="2">
    <source>
        <dbReference type="SAM" id="Phobius"/>
    </source>
</evidence>
<evidence type="ECO:0000313" key="4">
    <source>
        <dbReference type="Proteomes" id="UP000674938"/>
    </source>
</evidence>
<keyword evidence="2" id="KW-0472">Membrane</keyword>
<feature type="region of interest" description="Disordered" evidence="1">
    <location>
        <begin position="43"/>
        <end position="101"/>
    </location>
</feature>
<keyword evidence="4" id="KW-1185">Reference proteome</keyword>
<gene>
    <name evidence="3" type="ORF">I6N95_25420</name>
</gene>
<evidence type="ECO:0000256" key="1">
    <source>
        <dbReference type="SAM" id="MobiDB-lite"/>
    </source>
</evidence>
<keyword evidence="2" id="KW-1133">Transmembrane helix</keyword>
<feature type="compositionally biased region" description="Polar residues" evidence="1">
    <location>
        <begin position="56"/>
        <end position="81"/>
    </location>
</feature>
<protein>
    <recommendedName>
        <fullName evidence="5">DUF4352 domain-containing protein</fullName>
    </recommendedName>
</protein>
<feature type="transmembrane region" description="Helical" evidence="2">
    <location>
        <begin position="20"/>
        <end position="40"/>
    </location>
</feature>
<organism evidence="3 4">
    <name type="scientific">Vagococcus allomyrinae</name>
    <dbReference type="NCBI Taxonomy" id="2794353"/>
    <lineage>
        <taxon>Bacteria</taxon>
        <taxon>Bacillati</taxon>
        <taxon>Bacillota</taxon>
        <taxon>Bacilli</taxon>
        <taxon>Lactobacillales</taxon>
        <taxon>Enterococcaceae</taxon>
        <taxon>Vagococcus</taxon>
    </lineage>
</organism>
<evidence type="ECO:0000313" key="3">
    <source>
        <dbReference type="EMBL" id="MBP1044354.1"/>
    </source>
</evidence>
<dbReference type="EMBL" id="JAEEGA010000026">
    <property type="protein sequence ID" value="MBP1044354.1"/>
    <property type="molecule type" value="Genomic_DNA"/>
</dbReference>
<feature type="compositionally biased region" description="Low complexity" evidence="1">
    <location>
        <begin position="82"/>
        <end position="98"/>
    </location>
</feature>
<dbReference type="AlphaFoldDB" id="A0A940SXQ1"/>
<reference evidence="3" key="1">
    <citation type="submission" date="2020-12" db="EMBL/GenBank/DDBJ databases">
        <title>Vagococcus allomyrinae sp. nov. and Enterococcus lavae sp. nov., isolated from the larvae of Allomyrina dichotoma.</title>
        <authorList>
            <person name="Lee S.D."/>
        </authorList>
    </citation>
    <scope>NUCLEOTIDE SEQUENCE</scope>
    <source>
        <strain evidence="3">BWB3-3</strain>
    </source>
</reference>
<proteinExistence type="predicted"/>
<accession>A0A940SXQ1</accession>
<name>A0A940SXQ1_9ENTE</name>